<evidence type="ECO:0000313" key="2">
    <source>
        <dbReference type="Proteomes" id="UP001152622"/>
    </source>
</evidence>
<comment type="caution">
    <text evidence="1">The sequence shown here is derived from an EMBL/GenBank/DDBJ whole genome shotgun (WGS) entry which is preliminary data.</text>
</comment>
<gene>
    <name evidence="1" type="ORF">SKAU_G00241980</name>
</gene>
<dbReference type="AlphaFoldDB" id="A0A9Q1ITZ2"/>
<sequence>MYANQWVQVESHLFTATGMRQVIRYGKVRPDGRRLSDTFPWFFPGRRIPYVGNVGHVCLSAEWSRTDRLRVRERPECRQLCAKIKGSADMCGITKQMHAG</sequence>
<reference evidence="1" key="1">
    <citation type="journal article" date="2023" name="Science">
        <title>Genome structures resolve the early diversification of teleost fishes.</title>
        <authorList>
            <person name="Parey E."/>
            <person name="Louis A."/>
            <person name="Montfort J."/>
            <person name="Bouchez O."/>
            <person name="Roques C."/>
            <person name="Iampietro C."/>
            <person name="Lluch J."/>
            <person name="Castinel A."/>
            <person name="Donnadieu C."/>
            <person name="Desvignes T."/>
            <person name="Floi Bucao C."/>
            <person name="Jouanno E."/>
            <person name="Wen M."/>
            <person name="Mejri S."/>
            <person name="Dirks R."/>
            <person name="Jansen H."/>
            <person name="Henkel C."/>
            <person name="Chen W.J."/>
            <person name="Zahm M."/>
            <person name="Cabau C."/>
            <person name="Klopp C."/>
            <person name="Thompson A.W."/>
            <person name="Robinson-Rechavi M."/>
            <person name="Braasch I."/>
            <person name="Lecointre G."/>
            <person name="Bobe J."/>
            <person name="Postlethwait J.H."/>
            <person name="Berthelot C."/>
            <person name="Roest Crollius H."/>
            <person name="Guiguen Y."/>
        </authorList>
    </citation>
    <scope>NUCLEOTIDE SEQUENCE</scope>
    <source>
        <strain evidence="1">WJC10195</strain>
    </source>
</reference>
<organism evidence="1 2">
    <name type="scientific">Synaphobranchus kaupii</name>
    <name type="common">Kaup's arrowtooth eel</name>
    <dbReference type="NCBI Taxonomy" id="118154"/>
    <lineage>
        <taxon>Eukaryota</taxon>
        <taxon>Metazoa</taxon>
        <taxon>Chordata</taxon>
        <taxon>Craniata</taxon>
        <taxon>Vertebrata</taxon>
        <taxon>Euteleostomi</taxon>
        <taxon>Actinopterygii</taxon>
        <taxon>Neopterygii</taxon>
        <taxon>Teleostei</taxon>
        <taxon>Anguilliformes</taxon>
        <taxon>Synaphobranchidae</taxon>
        <taxon>Synaphobranchus</taxon>
    </lineage>
</organism>
<protein>
    <submittedName>
        <fullName evidence="1">Uncharacterized protein</fullName>
    </submittedName>
</protein>
<keyword evidence="2" id="KW-1185">Reference proteome</keyword>
<dbReference type="Proteomes" id="UP001152622">
    <property type="component" value="Chromosome 8"/>
</dbReference>
<name>A0A9Q1ITZ2_SYNKA</name>
<accession>A0A9Q1ITZ2</accession>
<proteinExistence type="predicted"/>
<dbReference type="EMBL" id="JAINUF010000008">
    <property type="protein sequence ID" value="KAJ8352722.1"/>
    <property type="molecule type" value="Genomic_DNA"/>
</dbReference>
<evidence type="ECO:0000313" key="1">
    <source>
        <dbReference type="EMBL" id="KAJ8352722.1"/>
    </source>
</evidence>